<evidence type="ECO:0000256" key="1">
    <source>
        <dbReference type="SAM" id="MobiDB-lite"/>
    </source>
</evidence>
<name>A0A9J6GA25_HAELO</name>
<feature type="region of interest" description="Disordered" evidence="1">
    <location>
        <begin position="58"/>
        <end position="80"/>
    </location>
</feature>
<sequence>MLLVFERLESVNSALQKKSLQFTRAQHSVKAVEESIGQLRDDCSSLWADVSDDAREMDIGAPRVSKRPVQAPRRYDEGSRAHDFNSPEALYRQWFYLVIDTVHARGFRQKCGIT</sequence>
<reference evidence="2 3" key="1">
    <citation type="journal article" date="2020" name="Cell">
        <title>Large-Scale Comparative Analyses of Tick Genomes Elucidate Their Genetic Diversity and Vector Capacities.</title>
        <authorList>
            <consortium name="Tick Genome and Microbiome Consortium (TIGMIC)"/>
            <person name="Jia N."/>
            <person name="Wang J."/>
            <person name="Shi W."/>
            <person name="Du L."/>
            <person name="Sun Y."/>
            <person name="Zhan W."/>
            <person name="Jiang J.F."/>
            <person name="Wang Q."/>
            <person name="Zhang B."/>
            <person name="Ji P."/>
            <person name="Bell-Sakyi L."/>
            <person name="Cui X.M."/>
            <person name="Yuan T.T."/>
            <person name="Jiang B.G."/>
            <person name="Yang W.F."/>
            <person name="Lam T.T."/>
            <person name="Chang Q.C."/>
            <person name="Ding S.J."/>
            <person name="Wang X.J."/>
            <person name="Zhu J.G."/>
            <person name="Ruan X.D."/>
            <person name="Zhao L."/>
            <person name="Wei J.T."/>
            <person name="Ye R.Z."/>
            <person name="Que T.C."/>
            <person name="Du C.H."/>
            <person name="Zhou Y.H."/>
            <person name="Cheng J.X."/>
            <person name="Dai P.F."/>
            <person name="Guo W.B."/>
            <person name="Han X.H."/>
            <person name="Huang E.J."/>
            <person name="Li L.F."/>
            <person name="Wei W."/>
            <person name="Gao Y.C."/>
            <person name="Liu J.Z."/>
            <person name="Shao H.Z."/>
            <person name="Wang X."/>
            <person name="Wang C.C."/>
            <person name="Yang T.C."/>
            <person name="Huo Q.B."/>
            <person name="Li W."/>
            <person name="Chen H.Y."/>
            <person name="Chen S.E."/>
            <person name="Zhou L.G."/>
            <person name="Ni X.B."/>
            <person name="Tian J.H."/>
            <person name="Sheng Y."/>
            <person name="Liu T."/>
            <person name="Pan Y.S."/>
            <person name="Xia L.Y."/>
            <person name="Li J."/>
            <person name="Zhao F."/>
            <person name="Cao W.C."/>
        </authorList>
    </citation>
    <scope>NUCLEOTIDE SEQUENCE [LARGE SCALE GENOMIC DNA]</scope>
    <source>
        <strain evidence="2">HaeL-2018</strain>
    </source>
</reference>
<dbReference type="Proteomes" id="UP000821853">
    <property type="component" value="Chromosome 3"/>
</dbReference>
<proteinExistence type="predicted"/>
<protein>
    <submittedName>
        <fullName evidence="2">Uncharacterized protein</fullName>
    </submittedName>
</protein>
<organism evidence="2 3">
    <name type="scientific">Haemaphysalis longicornis</name>
    <name type="common">Bush tick</name>
    <dbReference type="NCBI Taxonomy" id="44386"/>
    <lineage>
        <taxon>Eukaryota</taxon>
        <taxon>Metazoa</taxon>
        <taxon>Ecdysozoa</taxon>
        <taxon>Arthropoda</taxon>
        <taxon>Chelicerata</taxon>
        <taxon>Arachnida</taxon>
        <taxon>Acari</taxon>
        <taxon>Parasitiformes</taxon>
        <taxon>Ixodida</taxon>
        <taxon>Ixodoidea</taxon>
        <taxon>Ixodidae</taxon>
        <taxon>Haemaphysalinae</taxon>
        <taxon>Haemaphysalis</taxon>
    </lineage>
</organism>
<dbReference type="AlphaFoldDB" id="A0A9J6GA25"/>
<dbReference type="EMBL" id="JABSTR010000005">
    <property type="protein sequence ID" value="KAH9372019.1"/>
    <property type="molecule type" value="Genomic_DNA"/>
</dbReference>
<evidence type="ECO:0000313" key="3">
    <source>
        <dbReference type="Proteomes" id="UP000821853"/>
    </source>
</evidence>
<accession>A0A9J6GA25</accession>
<gene>
    <name evidence="2" type="ORF">HPB48_016258</name>
</gene>
<dbReference type="VEuPathDB" id="VectorBase:HLOH_060984"/>
<keyword evidence="3" id="KW-1185">Reference proteome</keyword>
<dbReference type="OrthoDB" id="6762374at2759"/>
<evidence type="ECO:0000313" key="2">
    <source>
        <dbReference type="EMBL" id="KAH9372019.1"/>
    </source>
</evidence>
<comment type="caution">
    <text evidence="2">The sequence shown here is derived from an EMBL/GenBank/DDBJ whole genome shotgun (WGS) entry which is preliminary data.</text>
</comment>